<evidence type="ECO:0000313" key="15">
    <source>
        <dbReference type="Proteomes" id="UP001152836"/>
    </source>
</evidence>
<dbReference type="SMART" id="SM00134">
    <property type="entry name" value="LU"/>
    <property type="match status" value="1"/>
</dbReference>
<dbReference type="Gene3D" id="2.10.60.10">
    <property type="entry name" value="CD59"/>
    <property type="match status" value="1"/>
</dbReference>
<dbReference type="GO" id="GO:0098552">
    <property type="term" value="C:side of membrane"/>
    <property type="evidence" value="ECO:0007669"/>
    <property type="project" value="UniProtKB-KW"/>
</dbReference>
<feature type="chain" id="PRO_5043471352" description="MAC-inhibitory protein" evidence="12">
    <location>
        <begin position="24"/>
        <end position="138"/>
    </location>
</feature>
<accession>A0AAU9Z8B1</accession>
<dbReference type="GO" id="GO:0001971">
    <property type="term" value="P:negative regulation of activation of membrane attack complex"/>
    <property type="evidence" value="ECO:0007669"/>
    <property type="project" value="TreeGrafter"/>
</dbReference>
<dbReference type="InterPro" id="IPR056949">
    <property type="entry name" value="CD59"/>
</dbReference>
<keyword evidence="5" id="KW-0472">Membrane</keyword>
<protein>
    <recommendedName>
        <fullName evidence="10">MAC-inhibitory protein</fullName>
    </recommendedName>
    <alternativeName>
        <fullName evidence="11">Membrane attack complex inhibition factor</fullName>
    </alternativeName>
    <alternativeName>
        <fullName evidence="9">Protectin</fullName>
    </alternativeName>
</protein>
<evidence type="ECO:0000259" key="13">
    <source>
        <dbReference type="SMART" id="SM00134"/>
    </source>
</evidence>
<dbReference type="PANTHER" id="PTHR10036:SF24">
    <property type="entry name" value="CD59 GLYCOPROTEIN"/>
    <property type="match status" value="1"/>
</dbReference>
<evidence type="ECO:0000256" key="9">
    <source>
        <dbReference type="ARBA" id="ARBA00029920"/>
    </source>
</evidence>
<keyword evidence="8" id="KW-0449">Lipoprotein</keyword>
<dbReference type="GO" id="GO:0005886">
    <property type="term" value="C:plasma membrane"/>
    <property type="evidence" value="ECO:0007669"/>
    <property type="project" value="UniProtKB-SubCell"/>
</dbReference>
<evidence type="ECO:0000256" key="1">
    <source>
        <dbReference type="ARBA" id="ARBA00004609"/>
    </source>
</evidence>
<reference evidence="14" key="1">
    <citation type="submission" date="2022-06" db="EMBL/GenBank/DDBJ databases">
        <authorList>
            <person name="Andreotti S."/>
            <person name="Wyler E."/>
        </authorList>
    </citation>
    <scope>NUCLEOTIDE SEQUENCE</scope>
</reference>
<comment type="subcellular location">
    <subcellularLocation>
        <location evidence="1">Cell membrane</location>
        <topology evidence="1">Lipid-anchor</topology>
        <topology evidence="1">GPI-anchor</topology>
    </subcellularLocation>
</comment>
<keyword evidence="4 12" id="KW-0732">Signal</keyword>
<dbReference type="CDD" id="cd23554">
    <property type="entry name" value="TFP_LU_ECD_CD59"/>
    <property type="match status" value="1"/>
</dbReference>
<keyword evidence="6" id="KW-1015">Disulfide bond</keyword>
<comment type="caution">
    <text evidence="14">The sequence shown here is derived from an EMBL/GenBank/DDBJ whole genome shotgun (WGS) entry which is preliminary data.</text>
</comment>
<evidence type="ECO:0000256" key="7">
    <source>
        <dbReference type="ARBA" id="ARBA00023180"/>
    </source>
</evidence>
<dbReference type="InterPro" id="IPR016054">
    <property type="entry name" value="LY6_UPA_recep-like"/>
</dbReference>
<dbReference type="AlphaFoldDB" id="A0AAU9Z8B1"/>
<proteinExistence type="predicted"/>
<evidence type="ECO:0000256" key="11">
    <source>
        <dbReference type="ARBA" id="ARBA00031867"/>
    </source>
</evidence>
<feature type="signal peptide" evidence="12">
    <location>
        <begin position="1"/>
        <end position="23"/>
    </location>
</feature>
<feature type="domain" description="UPAR/Ly6" evidence="13">
    <location>
        <begin position="24"/>
        <end position="105"/>
    </location>
</feature>
<comment type="subunit">
    <text evidence="2">Interacts with T-cell surface antigen CD2.</text>
</comment>
<gene>
    <name evidence="14" type="primary">Cd59b</name>
    <name evidence="14" type="ORF">PHOROB_LOCUS5913</name>
</gene>
<keyword evidence="3" id="KW-0336">GPI-anchor</keyword>
<name>A0AAU9Z8B1_PHORO</name>
<organism evidence="14 15">
    <name type="scientific">Phodopus roborovskii</name>
    <name type="common">Roborovski's desert hamster</name>
    <name type="synonym">Cricetulus roborovskii</name>
    <dbReference type="NCBI Taxonomy" id="109678"/>
    <lineage>
        <taxon>Eukaryota</taxon>
        <taxon>Metazoa</taxon>
        <taxon>Chordata</taxon>
        <taxon>Craniata</taxon>
        <taxon>Vertebrata</taxon>
        <taxon>Euteleostomi</taxon>
        <taxon>Mammalia</taxon>
        <taxon>Eutheria</taxon>
        <taxon>Euarchontoglires</taxon>
        <taxon>Glires</taxon>
        <taxon>Rodentia</taxon>
        <taxon>Myomorpha</taxon>
        <taxon>Muroidea</taxon>
        <taxon>Cricetidae</taxon>
        <taxon>Cricetinae</taxon>
        <taxon>Phodopus</taxon>
    </lineage>
</organism>
<evidence type="ECO:0000256" key="3">
    <source>
        <dbReference type="ARBA" id="ARBA00022622"/>
    </source>
</evidence>
<evidence type="ECO:0000256" key="6">
    <source>
        <dbReference type="ARBA" id="ARBA00023157"/>
    </source>
</evidence>
<keyword evidence="7" id="KW-0325">Glycoprotein</keyword>
<dbReference type="EMBL" id="CALSGD010001402">
    <property type="protein sequence ID" value="CAH6788170.1"/>
    <property type="molecule type" value="Genomic_DNA"/>
</dbReference>
<keyword evidence="15" id="KW-1185">Reference proteome</keyword>
<evidence type="ECO:0000313" key="14">
    <source>
        <dbReference type="EMBL" id="CAH6788170.1"/>
    </source>
</evidence>
<dbReference type="PANTHER" id="PTHR10036">
    <property type="entry name" value="CD59 GLYCOPROTEIN"/>
    <property type="match status" value="1"/>
</dbReference>
<evidence type="ECO:0000256" key="10">
    <source>
        <dbReference type="ARBA" id="ARBA00031590"/>
    </source>
</evidence>
<dbReference type="Pfam" id="PF25152">
    <property type="entry name" value="CD59"/>
    <property type="match status" value="1"/>
</dbReference>
<dbReference type="SUPFAM" id="SSF57302">
    <property type="entry name" value="Snake toxin-like"/>
    <property type="match status" value="1"/>
</dbReference>
<evidence type="ECO:0000256" key="5">
    <source>
        <dbReference type="ARBA" id="ARBA00023136"/>
    </source>
</evidence>
<evidence type="ECO:0000256" key="8">
    <source>
        <dbReference type="ARBA" id="ARBA00023288"/>
    </source>
</evidence>
<evidence type="ECO:0000256" key="12">
    <source>
        <dbReference type="SAM" id="SignalP"/>
    </source>
</evidence>
<dbReference type="InterPro" id="IPR045860">
    <property type="entry name" value="Snake_toxin-like_sf"/>
</dbReference>
<dbReference type="GO" id="GO:0001848">
    <property type="term" value="F:complement binding"/>
    <property type="evidence" value="ECO:0007669"/>
    <property type="project" value="TreeGrafter"/>
</dbReference>
<evidence type="ECO:0000256" key="2">
    <source>
        <dbReference type="ARBA" id="ARBA00011481"/>
    </source>
</evidence>
<evidence type="ECO:0000256" key="4">
    <source>
        <dbReference type="ARBA" id="ARBA00022729"/>
    </source>
</evidence>
<sequence>MRVQRRLVFPLLLLAALCSTGVSLKCYSCLDPVSTCKMNTTCSVNLDSCLIAISGREIYQQCWKFSECDSMSILDRLDLTNVQYRCCQVDMCNKKLKEEEIKENQEANNRPKDKATSLSMKTALLGTSVLAAVWKLCL</sequence>
<dbReference type="Proteomes" id="UP001152836">
    <property type="component" value="Unassembled WGS sequence"/>
</dbReference>